<dbReference type="Proteomes" id="UP000034392">
    <property type="component" value="Chromosome"/>
</dbReference>
<reference evidence="1" key="1">
    <citation type="submission" date="2015-05" db="EMBL/GenBank/DDBJ databases">
        <title>The complete genome of Altererythrobacter atlanticus strain 26DY36.</title>
        <authorList>
            <person name="Wu Y.-H."/>
            <person name="Cheng H."/>
            <person name="Wu X.-W."/>
        </authorList>
    </citation>
    <scope>NUCLEOTIDE SEQUENCE [LARGE SCALE GENOMIC DNA]</scope>
    <source>
        <strain evidence="1">26DY36</strain>
    </source>
</reference>
<dbReference type="AlphaFoldDB" id="A0A0F7KY29"/>
<keyword evidence="2" id="KW-1185">Reference proteome</keyword>
<proteinExistence type="predicted"/>
<dbReference type="RefSeq" id="WP_156320145.1">
    <property type="nucleotide sequence ID" value="NZ_CP011452.2"/>
</dbReference>
<dbReference type="OrthoDB" id="9831616at2"/>
<dbReference type="STRING" id="1267766.WYH_02690"/>
<evidence type="ECO:0000313" key="1">
    <source>
        <dbReference type="EMBL" id="AKH43720.1"/>
    </source>
</evidence>
<gene>
    <name evidence="1" type="ORF">WYH_02690</name>
</gene>
<dbReference type="PATRIC" id="fig|1267766.3.peg.2725"/>
<evidence type="ECO:0000313" key="2">
    <source>
        <dbReference type="Proteomes" id="UP000034392"/>
    </source>
</evidence>
<dbReference type="KEGG" id="aay:WYH_02690"/>
<dbReference type="EMBL" id="CP011452">
    <property type="protein sequence ID" value="AKH43720.1"/>
    <property type="molecule type" value="Genomic_DNA"/>
</dbReference>
<name>A0A0F7KY29_9SPHN</name>
<protein>
    <submittedName>
        <fullName evidence="1">Uncharacterized protein</fullName>
    </submittedName>
</protein>
<sequence length="109" mass="12697">MQLVNISTIWIAGLPLEVGRTRGSLLRLEAVMSQLGEQSEAELKAFVRLKNLEQRFFDRMCRLRETRGRSADELCRRTRLLGDELQREITNFWSQATLPPRPDSQPKIR</sequence>
<accession>A0A0F7KY29</accession>
<organism evidence="1 2">
    <name type="scientific">Croceibacterium atlanticum</name>
    <dbReference type="NCBI Taxonomy" id="1267766"/>
    <lineage>
        <taxon>Bacteria</taxon>
        <taxon>Pseudomonadati</taxon>
        <taxon>Pseudomonadota</taxon>
        <taxon>Alphaproteobacteria</taxon>
        <taxon>Sphingomonadales</taxon>
        <taxon>Erythrobacteraceae</taxon>
        <taxon>Croceibacterium</taxon>
    </lineage>
</organism>